<dbReference type="PANTHER" id="PTHR42789:SF1">
    <property type="entry name" value="D-ISOMER SPECIFIC 2-HYDROXYACID DEHYDROGENASE FAMILY PROTEIN (AFU_ORTHOLOGUE AFUA_6G10090)"/>
    <property type="match status" value="1"/>
</dbReference>
<evidence type="ECO:0000313" key="5">
    <source>
        <dbReference type="EMBL" id="GAT32638.1"/>
    </source>
</evidence>
<dbReference type="STRING" id="690879.TSACC_21037"/>
<keyword evidence="2" id="KW-0560">Oxidoreductase</keyword>
<dbReference type="InterPro" id="IPR050857">
    <property type="entry name" value="D-2-hydroxyacid_DH"/>
</dbReference>
<dbReference type="SUPFAM" id="SSF52283">
    <property type="entry name" value="Formate/glycerate dehydrogenase catalytic domain-like"/>
    <property type="match status" value="1"/>
</dbReference>
<sequence length="329" mass="36294">MKKVIFLGEQSLLDSVYSLETRWKIATEAEVLEPAIPPEEVDAHMDRLSQADAIFTTWGMPLLSEAQLAALPRLKAVFYAAGSVRLFARPLIERDIMVVSSWVANAIPVAEFTLAQILLSMKGYFRNLRDYNTPEALRQAFRGPGNYGETVAILGAGAIGRKVIELLAPFRLRIAVFDQFLTKVDAANLGVSKVSLEEAFESGFAISNHLADVPETEGMLQKQHFARMRDGAVFINTGRGRTVREDDLCDVLEARKDLTALLDVTYPEPPKADSRLFSLPNALLSTHIAGSINSEVARLGEIACAEFLSWKHGKPMRFAISLEKLATMA</sequence>
<dbReference type="GO" id="GO:0051287">
    <property type="term" value="F:NAD binding"/>
    <property type="evidence" value="ECO:0007669"/>
    <property type="project" value="InterPro"/>
</dbReference>
<dbReference type="EMBL" id="BDCO01000002">
    <property type="protein sequence ID" value="GAT32638.1"/>
    <property type="molecule type" value="Genomic_DNA"/>
</dbReference>
<dbReference type="GO" id="GO:0016491">
    <property type="term" value="F:oxidoreductase activity"/>
    <property type="evidence" value="ECO:0007669"/>
    <property type="project" value="UniProtKB-KW"/>
</dbReference>
<dbReference type="AlphaFoldDB" id="A0A146G7C9"/>
<dbReference type="InterPro" id="IPR006140">
    <property type="entry name" value="D-isomer_DH_NAD-bd"/>
</dbReference>
<dbReference type="InterPro" id="IPR036291">
    <property type="entry name" value="NAD(P)-bd_dom_sf"/>
</dbReference>
<comment type="similarity">
    <text evidence="1">Belongs to the D-isomer specific 2-hydroxyacid dehydrogenase family.</text>
</comment>
<dbReference type="FunCoup" id="A0A146G7C9">
    <property type="interactions" value="128"/>
</dbReference>
<evidence type="ECO:0000259" key="4">
    <source>
        <dbReference type="Pfam" id="PF02826"/>
    </source>
</evidence>
<dbReference type="SUPFAM" id="SSF51735">
    <property type="entry name" value="NAD(P)-binding Rossmann-fold domains"/>
    <property type="match status" value="1"/>
</dbReference>
<dbReference type="InParanoid" id="A0A146G7C9"/>
<reference evidence="6" key="1">
    <citation type="journal article" date="2017" name="Genome Announc.">
        <title>Draft Genome Sequence of Terrimicrobium sacchariphilum NM-5T, a Facultative Anaerobic Soil Bacterium of the Class Spartobacteria.</title>
        <authorList>
            <person name="Qiu Y.L."/>
            <person name="Tourlousse D.M."/>
            <person name="Matsuura N."/>
            <person name="Ohashi A."/>
            <person name="Sekiguchi Y."/>
        </authorList>
    </citation>
    <scope>NUCLEOTIDE SEQUENCE [LARGE SCALE GENOMIC DNA]</scope>
    <source>
        <strain evidence="6">NM-5</strain>
    </source>
</reference>
<dbReference type="Gene3D" id="3.40.50.720">
    <property type="entry name" value="NAD(P)-binding Rossmann-like Domain"/>
    <property type="match status" value="2"/>
</dbReference>
<evidence type="ECO:0000256" key="3">
    <source>
        <dbReference type="ARBA" id="ARBA00023027"/>
    </source>
</evidence>
<accession>A0A146G7C9</accession>
<keyword evidence="3" id="KW-0520">NAD</keyword>
<protein>
    <submittedName>
        <fullName evidence="5">Phosphoglycerate dehydrogenase</fullName>
    </submittedName>
</protein>
<proteinExistence type="inferred from homology"/>
<evidence type="ECO:0000256" key="2">
    <source>
        <dbReference type="ARBA" id="ARBA00023002"/>
    </source>
</evidence>
<evidence type="ECO:0000313" key="6">
    <source>
        <dbReference type="Proteomes" id="UP000076023"/>
    </source>
</evidence>
<organism evidence="5 6">
    <name type="scientific">Terrimicrobium sacchariphilum</name>
    <dbReference type="NCBI Taxonomy" id="690879"/>
    <lineage>
        <taxon>Bacteria</taxon>
        <taxon>Pseudomonadati</taxon>
        <taxon>Verrucomicrobiota</taxon>
        <taxon>Terrimicrobiia</taxon>
        <taxon>Terrimicrobiales</taxon>
        <taxon>Terrimicrobiaceae</taxon>
        <taxon>Terrimicrobium</taxon>
    </lineage>
</organism>
<dbReference type="Proteomes" id="UP000076023">
    <property type="component" value="Unassembled WGS sequence"/>
</dbReference>
<feature type="domain" description="D-isomer specific 2-hydroxyacid dehydrogenase NAD-binding" evidence="4">
    <location>
        <begin position="135"/>
        <end position="289"/>
    </location>
</feature>
<gene>
    <name evidence="5" type="ORF">TSACC_21037</name>
</gene>
<dbReference type="PANTHER" id="PTHR42789">
    <property type="entry name" value="D-ISOMER SPECIFIC 2-HYDROXYACID DEHYDROGENASE FAMILY PROTEIN (AFU_ORTHOLOGUE AFUA_6G10090)"/>
    <property type="match status" value="1"/>
</dbReference>
<dbReference type="CDD" id="cd12167">
    <property type="entry name" value="2-Hacid_dh_8"/>
    <property type="match status" value="1"/>
</dbReference>
<comment type="caution">
    <text evidence="5">The sequence shown here is derived from an EMBL/GenBank/DDBJ whole genome shotgun (WGS) entry which is preliminary data.</text>
</comment>
<evidence type="ECO:0000256" key="1">
    <source>
        <dbReference type="ARBA" id="ARBA00005854"/>
    </source>
</evidence>
<name>A0A146G7C9_TERSA</name>
<keyword evidence="6" id="KW-1185">Reference proteome</keyword>
<dbReference type="Pfam" id="PF02826">
    <property type="entry name" value="2-Hacid_dh_C"/>
    <property type="match status" value="1"/>
</dbReference>
<dbReference type="RefSeq" id="WP_075078464.1">
    <property type="nucleotide sequence ID" value="NZ_BDCO01000002.1"/>
</dbReference>